<evidence type="ECO:0000313" key="2">
    <source>
        <dbReference type="EMBL" id="RQW99388.1"/>
    </source>
</evidence>
<dbReference type="Proteomes" id="UP000282312">
    <property type="component" value="Unassembled WGS sequence"/>
</dbReference>
<feature type="domain" description="Zinc finger CGNR" evidence="1">
    <location>
        <begin position="208"/>
        <end position="253"/>
    </location>
</feature>
<dbReference type="InterPro" id="IPR021005">
    <property type="entry name" value="Znf_CGNR"/>
</dbReference>
<dbReference type="EMBL" id="QGSZ01000270">
    <property type="protein sequence ID" value="RQW99388.1"/>
    <property type="molecule type" value="Genomic_DNA"/>
</dbReference>
<dbReference type="Gene3D" id="1.10.3300.10">
    <property type="entry name" value="Jann2411-like domain"/>
    <property type="match status" value="1"/>
</dbReference>
<dbReference type="PANTHER" id="PTHR35525">
    <property type="entry name" value="BLL6575 PROTEIN"/>
    <property type="match status" value="1"/>
</dbReference>
<dbReference type="Pfam" id="PF11706">
    <property type="entry name" value="zf-CGNR"/>
    <property type="match status" value="1"/>
</dbReference>
<dbReference type="InterPro" id="IPR023286">
    <property type="entry name" value="ABATE_dom_sf"/>
</dbReference>
<evidence type="ECO:0000259" key="1">
    <source>
        <dbReference type="Pfam" id="PF11706"/>
    </source>
</evidence>
<name>A0A3N9WFG5_9ACTN</name>
<gene>
    <name evidence="2" type="ORF">DLJ59_24700</name>
</gene>
<proteinExistence type="predicted"/>
<keyword evidence="3" id="KW-1185">Reference proteome</keyword>
<sequence>MPRDRGIRPPDRHLNGRAAGFAALAGPWQSRSMTSFSGLGGSLVGMPLDVCQLPMVGGHPVLDLVNTLERGGSSPHDFLSDSSALLRWSAKVGVISDAEADQVGRAWHDEPAAAQAGLAAVRDIREGLHLVMLAAIVDADGGTAGDPVAAGAALVALHQHWSGAAARARFVLDSSRVRLAYGTVPAMLVPDRIAEAAFDVMLTADLTRVRRCPVLEGGCGWLFLDQSRNGSRRWCRMADCGNAVKARRLTERRRAARPPRS</sequence>
<protein>
    <recommendedName>
        <fullName evidence="1">Zinc finger CGNR domain-containing protein</fullName>
    </recommendedName>
</protein>
<dbReference type="SUPFAM" id="SSF160904">
    <property type="entry name" value="Jann2411-like"/>
    <property type="match status" value="1"/>
</dbReference>
<reference evidence="2 3" key="1">
    <citation type="submission" date="2018-05" db="EMBL/GenBank/DDBJ databases">
        <title>Micromonospora from Atacama Desert.</title>
        <authorList>
            <person name="Carro L."/>
            <person name="Goodfellow M."/>
            <person name="Klenk H.-P."/>
        </authorList>
    </citation>
    <scope>NUCLEOTIDE SEQUENCE [LARGE SCALE GENOMIC DNA]</scope>
    <source>
        <strain evidence="2 3">LB39</strain>
    </source>
</reference>
<dbReference type="InterPro" id="IPR010852">
    <property type="entry name" value="ABATE"/>
</dbReference>
<dbReference type="AlphaFoldDB" id="A0A3N9WFG5"/>
<accession>A0A3N9WFG5</accession>
<organism evidence="2 3">
    <name type="scientific">Micromonospora inaquosa</name>
    <dbReference type="NCBI Taxonomy" id="2203716"/>
    <lineage>
        <taxon>Bacteria</taxon>
        <taxon>Bacillati</taxon>
        <taxon>Actinomycetota</taxon>
        <taxon>Actinomycetes</taxon>
        <taxon>Micromonosporales</taxon>
        <taxon>Micromonosporaceae</taxon>
        <taxon>Micromonospora</taxon>
    </lineage>
</organism>
<comment type="caution">
    <text evidence="2">The sequence shown here is derived from an EMBL/GenBank/DDBJ whole genome shotgun (WGS) entry which is preliminary data.</text>
</comment>
<dbReference type="PANTHER" id="PTHR35525:SF3">
    <property type="entry name" value="BLL6575 PROTEIN"/>
    <property type="match status" value="1"/>
</dbReference>
<evidence type="ECO:0000313" key="3">
    <source>
        <dbReference type="Proteomes" id="UP000282312"/>
    </source>
</evidence>
<dbReference type="Pfam" id="PF07336">
    <property type="entry name" value="ABATE"/>
    <property type="match status" value="1"/>
</dbReference>